<evidence type="ECO:0000256" key="2">
    <source>
        <dbReference type="ARBA" id="ARBA00023125"/>
    </source>
</evidence>
<gene>
    <name evidence="6" type="ORF">GCM10022380_20580</name>
</gene>
<keyword evidence="1" id="KW-0805">Transcription regulation</keyword>
<organism evidence="6 7">
    <name type="scientific">Amycolatopsis tucumanensis</name>
    <dbReference type="NCBI Taxonomy" id="401106"/>
    <lineage>
        <taxon>Bacteria</taxon>
        <taxon>Bacillati</taxon>
        <taxon>Actinomycetota</taxon>
        <taxon>Actinomycetes</taxon>
        <taxon>Pseudonocardiales</taxon>
        <taxon>Pseudonocardiaceae</taxon>
        <taxon>Amycolatopsis</taxon>
    </lineage>
</organism>
<keyword evidence="3" id="KW-0804">Transcription</keyword>
<dbReference type="EMBL" id="BAABCM010000002">
    <property type="protein sequence ID" value="GAA3802946.1"/>
    <property type="molecule type" value="Genomic_DNA"/>
</dbReference>
<keyword evidence="2 4" id="KW-0238">DNA-binding</keyword>
<dbReference type="InterPro" id="IPR050109">
    <property type="entry name" value="HTH-type_TetR-like_transc_reg"/>
</dbReference>
<reference evidence="7" key="1">
    <citation type="journal article" date="2019" name="Int. J. Syst. Evol. Microbiol.">
        <title>The Global Catalogue of Microorganisms (GCM) 10K type strain sequencing project: providing services to taxonomists for standard genome sequencing and annotation.</title>
        <authorList>
            <consortium name="The Broad Institute Genomics Platform"/>
            <consortium name="The Broad Institute Genome Sequencing Center for Infectious Disease"/>
            <person name="Wu L."/>
            <person name="Ma J."/>
        </authorList>
    </citation>
    <scope>NUCLEOTIDE SEQUENCE [LARGE SCALE GENOMIC DNA]</scope>
    <source>
        <strain evidence="7">JCM 17017</strain>
    </source>
</reference>
<dbReference type="Pfam" id="PF00440">
    <property type="entry name" value="TetR_N"/>
    <property type="match status" value="1"/>
</dbReference>
<dbReference type="Proteomes" id="UP001501624">
    <property type="component" value="Unassembled WGS sequence"/>
</dbReference>
<feature type="DNA-binding region" description="H-T-H motif" evidence="4">
    <location>
        <begin position="44"/>
        <end position="63"/>
    </location>
</feature>
<dbReference type="InterPro" id="IPR001647">
    <property type="entry name" value="HTH_TetR"/>
</dbReference>
<feature type="domain" description="HTH tetR-type" evidence="5">
    <location>
        <begin position="21"/>
        <end position="81"/>
    </location>
</feature>
<protein>
    <submittedName>
        <fullName evidence="6">TetR/AcrR family transcriptional regulator</fullName>
    </submittedName>
</protein>
<dbReference type="PRINTS" id="PR00455">
    <property type="entry name" value="HTHTETR"/>
</dbReference>
<comment type="caution">
    <text evidence="6">The sequence shown here is derived from an EMBL/GenBank/DDBJ whole genome shotgun (WGS) entry which is preliminary data.</text>
</comment>
<evidence type="ECO:0000259" key="5">
    <source>
        <dbReference type="PROSITE" id="PS50977"/>
    </source>
</evidence>
<dbReference type="Gene3D" id="1.10.357.10">
    <property type="entry name" value="Tetracycline Repressor, domain 2"/>
    <property type="match status" value="1"/>
</dbReference>
<sequence length="219" mass="23781">MAGMSMPRKRGPGRPRKLPVAEQRALVLAAAGHVFATSGLQGATIEQIARDAGLTRQAVYELYGDKNALFAAVVEQAEEQAYAAIAAAGASDADLDLKSWARKNYANLFDFVAGHPDALPLFQEAERTGNSALSRLRKRLALVYTEASGQRWAEFGVEPGRADTALVTMYFAMVESLVRLNWNGDAPDRDALIDLLTEFTIGGVLRLYSQAPEVIARVR</sequence>
<evidence type="ECO:0000313" key="7">
    <source>
        <dbReference type="Proteomes" id="UP001501624"/>
    </source>
</evidence>
<proteinExistence type="predicted"/>
<dbReference type="PANTHER" id="PTHR30055">
    <property type="entry name" value="HTH-TYPE TRANSCRIPTIONAL REGULATOR RUTR"/>
    <property type="match status" value="1"/>
</dbReference>
<dbReference type="PANTHER" id="PTHR30055:SF234">
    <property type="entry name" value="HTH-TYPE TRANSCRIPTIONAL REGULATOR BETI"/>
    <property type="match status" value="1"/>
</dbReference>
<evidence type="ECO:0000313" key="6">
    <source>
        <dbReference type="EMBL" id="GAA3802946.1"/>
    </source>
</evidence>
<evidence type="ECO:0000256" key="3">
    <source>
        <dbReference type="ARBA" id="ARBA00023163"/>
    </source>
</evidence>
<name>A0ABP7HV99_9PSEU</name>
<accession>A0ABP7HV99</accession>
<dbReference type="SUPFAM" id="SSF46689">
    <property type="entry name" value="Homeodomain-like"/>
    <property type="match status" value="1"/>
</dbReference>
<dbReference type="InterPro" id="IPR009057">
    <property type="entry name" value="Homeodomain-like_sf"/>
</dbReference>
<dbReference type="PROSITE" id="PS50977">
    <property type="entry name" value="HTH_TETR_2"/>
    <property type="match status" value="1"/>
</dbReference>
<evidence type="ECO:0000256" key="1">
    <source>
        <dbReference type="ARBA" id="ARBA00023015"/>
    </source>
</evidence>
<keyword evidence="7" id="KW-1185">Reference proteome</keyword>
<evidence type="ECO:0000256" key="4">
    <source>
        <dbReference type="PROSITE-ProRule" id="PRU00335"/>
    </source>
</evidence>